<name>A0A432ML25_9BACT</name>
<reference evidence="4 5" key="2">
    <citation type="submission" date="2019-01" db="EMBL/GenBank/DDBJ databases">
        <title>Tautonia sociabilis, a novel thermotolerant planctomycete of Isosphaeraceae family, isolated from a 4000 m deep subterranean habitat.</title>
        <authorList>
            <person name="Kovaleva O.L."/>
            <person name="Elcheninov A.G."/>
            <person name="Van Heerden E."/>
            <person name="Toshchakov S.V."/>
            <person name="Novikov A."/>
            <person name="Bonch-Osmolovskaya E.A."/>
            <person name="Kublanov I.V."/>
        </authorList>
    </citation>
    <scope>NUCLEOTIDE SEQUENCE [LARGE SCALE GENOMIC DNA]</scope>
    <source>
        <strain evidence="4 5">GM2012</strain>
    </source>
</reference>
<accession>A0A432ML25</accession>
<comment type="caution">
    <text evidence="4">The sequence shown here is derived from an EMBL/GenBank/DDBJ whole genome shotgun (WGS) entry which is preliminary data.</text>
</comment>
<dbReference type="Proteomes" id="UP000280296">
    <property type="component" value="Unassembled WGS sequence"/>
</dbReference>
<keyword evidence="2 4" id="KW-0808">Transferase</keyword>
<feature type="domain" description="Glycosyltransferase subfamily 4-like N-terminal" evidence="3">
    <location>
        <begin position="17"/>
        <end position="178"/>
    </location>
</feature>
<evidence type="ECO:0000259" key="3">
    <source>
        <dbReference type="Pfam" id="PF13439"/>
    </source>
</evidence>
<evidence type="ECO:0000256" key="2">
    <source>
        <dbReference type="ARBA" id="ARBA00022679"/>
    </source>
</evidence>
<organism evidence="4 5">
    <name type="scientific">Tautonia sociabilis</name>
    <dbReference type="NCBI Taxonomy" id="2080755"/>
    <lineage>
        <taxon>Bacteria</taxon>
        <taxon>Pseudomonadati</taxon>
        <taxon>Planctomycetota</taxon>
        <taxon>Planctomycetia</taxon>
        <taxon>Isosphaerales</taxon>
        <taxon>Isosphaeraceae</taxon>
        <taxon>Tautonia</taxon>
    </lineage>
</organism>
<dbReference type="Pfam" id="PF13439">
    <property type="entry name" value="Glyco_transf_4"/>
    <property type="match status" value="1"/>
</dbReference>
<dbReference type="PANTHER" id="PTHR12526:SF510">
    <property type="entry name" value="D-INOSITOL 3-PHOSPHATE GLYCOSYLTRANSFERASE"/>
    <property type="match status" value="1"/>
</dbReference>
<dbReference type="GO" id="GO:0016757">
    <property type="term" value="F:glycosyltransferase activity"/>
    <property type="evidence" value="ECO:0007669"/>
    <property type="project" value="UniProtKB-KW"/>
</dbReference>
<keyword evidence="5" id="KW-1185">Reference proteome</keyword>
<dbReference type="RefSeq" id="WP_126725152.1">
    <property type="nucleotide sequence ID" value="NZ_RYZH01000016.1"/>
</dbReference>
<dbReference type="InterPro" id="IPR028098">
    <property type="entry name" value="Glyco_trans_4-like_N"/>
</dbReference>
<dbReference type="SUPFAM" id="SSF53756">
    <property type="entry name" value="UDP-Glycosyltransferase/glycogen phosphorylase"/>
    <property type="match status" value="1"/>
</dbReference>
<evidence type="ECO:0000313" key="4">
    <source>
        <dbReference type="EMBL" id="RUL87836.1"/>
    </source>
</evidence>
<dbReference type="Gene3D" id="3.40.50.2000">
    <property type="entry name" value="Glycogen Phosphorylase B"/>
    <property type="match status" value="2"/>
</dbReference>
<dbReference type="OrthoDB" id="9815550at2"/>
<dbReference type="Pfam" id="PF13692">
    <property type="entry name" value="Glyco_trans_1_4"/>
    <property type="match status" value="1"/>
</dbReference>
<sequence>MRILMVTSFPIVGQTDGTAMLAIQVFRALRRRGVEVAHAYLKARRPWDVPFEGEFEGAPSFSLPPSRWIGGMAEIRRRFPFDLVHAEHYGGACRALAACKLNGWPMIYSIHSLLGEEVERDRLGRGLVFRSYRALERQVCRYASGVVVLGRGVKRIVVEEKGVPEERVVVIHPGVNLADYAPGPAAEIEGIDPEHQVIMYVGNIRDPNQGVPILIDALPRVFEARPEARCVLVGGPADEGERYRARLGEWGDRLIVLPGKTPEQITALTRRADVLVHPRLACRENDSVQTKMAVYLASGRPIVATNYGDYQQILGDTGAGLLTPVDAEALADGIAEVLGDPVLSGRLASATRAAAEQYVCMDRNVDRYLGLYETALVLGPRRERRKARASA</sequence>
<reference evidence="4 5" key="1">
    <citation type="submission" date="2018-12" db="EMBL/GenBank/DDBJ databases">
        <authorList>
            <person name="Toschakov S.V."/>
        </authorList>
    </citation>
    <scope>NUCLEOTIDE SEQUENCE [LARGE SCALE GENOMIC DNA]</scope>
    <source>
        <strain evidence="4 5">GM2012</strain>
    </source>
</reference>
<keyword evidence="1" id="KW-0328">Glycosyltransferase</keyword>
<gene>
    <name evidence="4" type="ORF">TsocGM_09880</name>
</gene>
<evidence type="ECO:0000256" key="1">
    <source>
        <dbReference type="ARBA" id="ARBA00022676"/>
    </source>
</evidence>
<dbReference type="PANTHER" id="PTHR12526">
    <property type="entry name" value="GLYCOSYLTRANSFERASE"/>
    <property type="match status" value="1"/>
</dbReference>
<dbReference type="AlphaFoldDB" id="A0A432ML25"/>
<proteinExistence type="predicted"/>
<evidence type="ECO:0000313" key="5">
    <source>
        <dbReference type="Proteomes" id="UP000280296"/>
    </source>
</evidence>
<protein>
    <submittedName>
        <fullName evidence="4">Glycosyltransferase family 1 protein</fullName>
    </submittedName>
</protein>
<dbReference type="EMBL" id="RYZH01000016">
    <property type="protein sequence ID" value="RUL87836.1"/>
    <property type="molecule type" value="Genomic_DNA"/>
</dbReference>
<dbReference type="CDD" id="cd03801">
    <property type="entry name" value="GT4_PimA-like"/>
    <property type="match status" value="1"/>
</dbReference>